<dbReference type="Pfam" id="PF00067">
    <property type="entry name" value="p450"/>
    <property type="match status" value="1"/>
</dbReference>
<accession>A0A9Q0NEC4</accession>
<proteinExistence type="inferred from homology"/>
<dbReference type="PRINTS" id="PR00465">
    <property type="entry name" value="EP450IV"/>
</dbReference>
<protein>
    <submittedName>
        <fullName evidence="17">Cytochrome P450 9e2</fullName>
    </submittedName>
</protein>
<dbReference type="GO" id="GO:0005789">
    <property type="term" value="C:endoplasmic reticulum membrane"/>
    <property type="evidence" value="ECO:0007669"/>
    <property type="project" value="UniProtKB-SubCell"/>
</dbReference>
<dbReference type="PANTHER" id="PTHR24292:SF54">
    <property type="entry name" value="CYP9F3-RELATED"/>
    <property type="match status" value="1"/>
</dbReference>
<evidence type="ECO:0000256" key="4">
    <source>
        <dbReference type="ARBA" id="ARBA00004406"/>
    </source>
</evidence>
<dbReference type="CDD" id="cd11056">
    <property type="entry name" value="CYP6-like"/>
    <property type="match status" value="1"/>
</dbReference>
<dbReference type="EMBL" id="WJQU01000001">
    <property type="protein sequence ID" value="KAJ6648791.1"/>
    <property type="molecule type" value="Genomic_DNA"/>
</dbReference>
<evidence type="ECO:0000256" key="1">
    <source>
        <dbReference type="ARBA" id="ARBA00001971"/>
    </source>
</evidence>
<evidence type="ECO:0000256" key="7">
    <source>
        <dbReference type="ARBA" id="ARBA00022723"/>
    </source>
</evidence>
<dbReference type="Proteomes" id="UP001151699">
    <property type="component" value="Chromosome A"/>
</dbReference>
<dbReference type="GO" id="GO:0004497">
    <property type="term" value="F:monooxygenase activity"/>
    <property type="evidence" value="ECO:0007669"/>
    <property type="project" value="UniProtKB-KW"/>
</dbReference>
<keyword evidence="13" id="KW-0472">Membrane</keyword>
<keyword evidence="18" id="KW-1185">Reference proteome</keyword>
<name>A0A9Q0NEC4_9DIPT</name>
<evidence type="ECO:0000256" key="11">
    <source>
        <dbReference type="ARBA" id="ARBA00023004"/>
    </source>
</evidence>
<keyword evidence="8" id="KW-0256">Endoplasmic reticulum</keyword>
<keyword evidence="11 14" id="KW-0408">Iron</keyword>
<dbReference type="InterPro" id="IPR002403">
    <property type="entry name" value="Cyt_P450_E_grp-IV"/>
</dbReference>
<dbReference type="InterPro" id="IPR001128">
    <property type="entry name" value="Cyt_P450"/>
</dbReference>
<evidence type="ECO:0000313" key="18">
    <source>
        <dbReference type="Proteomes" id="UP001151699"/>
    </source>
</evidence>
<evidence type="ECO:0000256" key="2">
    <source>
        <dbReference type="ARBA" id="ARBA00003690"/>
    </source>
</evidence>
<evidence type="ECO:0000256" key="10">
    <source>
        <dbReference type="ARBA" id="ARBA00023002"/>
    </source>
</evidence>
<keyword evidence="6 14" id="KW-0349">Heme</keyword>
<dbReference type="GO" id="GO:0005506">
    <property type="term" value="F:iron ion binding"/>
    <property type="evidence" value="ECO:0007669"/>
    <property type="project" value="InterPro"/>
</dbReference>
<feature type="chain" id="PRO_5040268541" evidence="16">
    <location>
        <begin position="21"/>
        <end position="522"/>
    </location>
</feature>
<keyword evidence="9" id="KW-0492">Microsome</keyword>
<dbReference type="FunFam" id="1.10.630.10:FF:000042">
    <property type="entry name" value="Cytochrome P450"/>
    <property type="match status" value="1"/>
</dbReference>
<gene>
    <name evidence="17" type="primary">CYP9E2_1</name>
    <name evidence="17" type="ORF">Bhyg_04022</name>
</gene>
<dbReference type="InterPro" id="IPR017972">
    <property type="entry name" value="Cyt_P450_CS"/>
</dbReference>
<comment type="caution">
    <text evidence="17">The sequence shown here is derived from an EMBL/GenBank/DDBJ whole genome shotgun (WGS) entry which is preliminary data.</text>
</comment>
<keyword evidence="10 15" id="KW-0560">Oxidoreductase</keyword>
<evidence type="ECO:0000256" key="14">
    <source>
        <dbReference type="PIRSR" id="PIRSR602403-1"/>
    </source>
</evidence>
<dbReference type="AlphaFoldDB" id="A0A9Q0NEC4"/>
<evidence type="ECO:0000256" key="6">
    <source>
        <dbReference type="ARBA" id="ARBA00022617"/>
    </source>
</evidence>
<dbReference type="PROSITE" id="PS00086">
    <property type="entry name" value="CYTOCHROME_P450"/>
    <property type="match status" value="1"/>
</dbReference>
<dbReference type="OrthoDB" id="2789670at2759"/>
<keyword evidence="12 15" id="KW-0503">Monooxygenase</keyword>
<comment type="function">
    <text evidence="2">May be involved in the metabolism of insect hormones and in the breakdown of synthetic insecticides.</text>
</comment>
<comment type="subcellular location">
    <subcellularLocation>
        <location evidence="4">Endoplasmic reticulum membrane</location>
        <topology evidence="4">Peripheral membrane protein</topology>
    </subcellularLocation>
    <subcellularLocation>
        <location evidence="3">Microsome membrane</location>
        <topology evidence="3">Peripheral membrane protein</topology>
    </subcellularLocation>
</comment>
<evidence type="ECO:0000256" key="16">
    <source>
        <dbReference type="SAM" id="SignalP"/>
    </source>
</evidence>
<dbReference type="PRINTS" id="PR00385">
    <property type="entry name" value="P450"/>
</dbReference>
<dbReference type="Gene3D" id="1.10.630.10">
    <property type="entry name" value="Cytochrome P450"/>
    <property type="match status" value="1"/>
</dbReference>
<dbReference type="InterPro" id="IPR050476">
    <property type="entry name" value="Insect_CytP450_Detox"/>
</dbReference>
<feature type="binding site" description="axial binding residue" evidence="14">
    <location>
        <position position="465"/>
    </location>
    <ligand>
        <name>heme</name>
        <dbReference type="ChEBI" id="CHEBI:30413"/>
    </ligand>
    <ligandPart>
        <name>Fe</name>
        <dbReference type="ChEBI" id="CHEBI:18248"/>
    </ligandPart>
</feature>
<evidence type="ECO:0000256" key="3">
    <source>
        <dbReference type="ARBA" id="ARBA00004174"/>
    </source>
</evidence>
<evidence type="ECO:0000256" key="5">
    <source>
        <dbReference type="ARBA" id="ARBA00010617"/>
    </source>
</evidence>
<evidence type="ECO:0000256" key="15">
    <source>
        <dbReference type="RuleBase" id="RU000461"/>
    </source>
</evidence>
<comment type="cofactor">
    <cofactor evidence="1 14">
        <name>heme</name>
        <dbReference type="ChEBI" id="CHEBI:30413"/>
    </cofactor>
</comment>
<dbReference type="PANTHER" id="PTHR24292">
    <property type="entry name" value="CYTOCHROME P450"/>
    <property type="match status" value="1"/>
</dbReference>
<evidence type="ECO:0000256" key="12">
    <source>
        <dbReference type="ARBA" id="ARBA00023033"/>
    </source>
</evidence>
<organism evidence="17 18">
    <name type="scientific">Pseudolycoriella hygida</name>
    <dbReference type="NCBI Taxonomy" id="35572"/>
    <lineage>
        <taxon>Eukaryota</taxon>
        <taxon>Metazoa</taxon>
        <taxon>Ecdysozoa</taxon>
        <taxon>Arthropoda</taxon>
        <taxon>Hexapoda</taxon>
        <taxon>Insecta</taxon>
        <taxon>Pterygota</taxon>
        <taxon>Neoptera</taxon>
        <taxon>Endopterygota</taxon>
        <taxon>Diptera</taxon>
        <taxon>Nematocera</taxon>
        <taxon>Sciaroidea</taxon>
        <taxon>Sciaridae</taxon>
        <taxon>Pseudolycoriella</taxon>
    </lineage>
</organism>
<comment type="similarity">
    <text evidence="5 15">Belongs to the cytochrome P450 family.</text>
</comment>
<dbReference type="GO" id="GO:0016705">
    <property type="term" value="F:oxidoreductase activity, acting on paired donors, with incorporation or reduction of molecular oxygen"/>
    <property type="evidence" value="ECO:0007669"/>
    <property type="project" value="InterPro"/>
</dbReference>
<evidence type="ECO:0000256" key="13">
    <source>
        <dbReference type="ARBA" id="ARBA00023136"/>
    </source>
</evidence>
<feature type="signal peptide" evidence="16">
    <location>
        <begin position="1"/>
        <end position="20"/>
    </location>
</feature>
<keyword evidence="16" id="KW-0732">Signal</keyword>
<evidence type="ECO:0000313" key="17">
    <source>
        <dbReference type="EMBL" id="KAJ6648791.1"/>
    </source>
</evidence>
<dbReference type="GO" id="GO:0020037">
    <property type="term" value="F:heme binding"/>
    <property type="evidence" value="ECO:0007669"/>
    <property type="project" value="InterPro"/>
</dbReference>
<keyword evidence="7 14" id="KW-0479">Metal-binding</keyword>
<dbReference type="SUPFAM" id="SSF48264">
    <property type="entry name" value="Cytochrome P450"/>
    <property type="match status" value="1"/>
</dbReference>
<sequence>MYVILLLVFVVWLLYKWTTSDHDHFAKQGVPNLEPVPVFGNALRSTFGRESVVDLFTRSYNKFKQSKIHGMFSFNQISYVLTDPELIKQLTIKDFDHFINHNEMVSEVDRVFGKTLFGMRGQVWKDMRSTLSPIFTSSKMKAMYGLLYNHVQDFLKHFEKKTGNGTVDIDALEIFSRFTADGITNAVLGFEGDCVKNDDSALYDLCKEILHGFASTQAILKFIIAFLAPKVYSFFEMQIISKKTTDFFRRVVIDVMKERERTNVSRPDVIQLMHNVRSKIQNKEALPEGEEDGLKANLKNLEKIVDDDEYWLAQGFIFFLGGFDTTSHLLQGITLELALNPEIQDELYQEIIAVNADLDDKPVSYDILHNMKFLDMVISEALRKHPPFVQMDRTCSKDYNLDLGNGKNVLIKKGELVVFPYYQLHRDAEYFPDPEKFDPYRFSDENKDSIVSGTYIPFGLGPRACIGSRFVLMEVKLLMFHLLLNFEIKKCARTPEKLTYEQNLAQRILQRVYLNFVKRIDK</sequence>
<evidence type="ECO:0000256" key="8">
    <source>
        <dbReference type="ARBA" id="ARBA00022824"/>
    </source>
</evidence>
<evidence type="ECO:0000256" key="9">
    <source>
        <dbReference type="ARBA" id="ARBA00022848"/>
    </source>
</evidence>
<dbReference type="InterPro" id="IPR036396">
    <property type="entry name" value="Cyt_P450_sf"/>
</dbReference>
<reference evidence="17" key="1">
    <citation type="submission" date="2022-07" db="EMBL/GenBank/DDBJ databases">
        <authorList>
            <person name="Trinca V."/>
            <person name="Uliana J.V.C."/>
            <person name="Torres T.T."/>
            <person name="Ward R.J."/>
            <person name="Monesi N."/>
        </authorList>
    </citation>
    <scope>NUCLEOTIDE SEQUENCE</scope>
    <source>
        <strain evidence="17">HSMRA1968</strain>
        <tissue evidence="17">Whole embryos</tissue>
    </source>
</reference>